<protein>
    <submittedName>
        <fullName evidence="1">Uncharacterized protein</fullName>
    </submittedName>
</protein>
<dbReference type="EMBL" id="LR134384">
    <property type="protein sequence ID" value="VEH16729.1"/>
    <property type="molecule type" value="Genomic_DNA"/>
</dbReference>
<name>A0A448L9S7_9BACT</name>
<organism evidence="1 2">
    <name type="scientific">Segatella oris</name>
    <dbReference type="NCBI Taxonomy" id="28135"/>
    <lineage>
        <taxon>Bacteria</taxon>
        <taxon>Pseudomonadati</taxon>
        <taxon>Bacteroidota</taxon>
        <taxon>Bacteroidia</taxon>
        <taxon>Bacteroidales</taxon>
        <taxon>Prevotellaceae</taxon>
        <taxon>Segatella</taxon>
    </lineage>
</organism>
<reference evidence="1 2" key="1">
    <citation type="submission" date="2018-12" db="EMBL/GenBank/DDBJ databases">
        <authorList>
            <consortium name="Pathogen Informatics"/>
        </authorList>
    </citation>
    <scope>NUCLEOTIDE SEQUENCE [LARGE SCALE GENOMIC DNA]</scope>
    <source>
        <strain evidence="1 2">NCTC13071</strain>
    </source>
</reference>
<dbReference type="KEGG" id="poc:NCTC13071_02774"/>
<evidence type="ECO:0000313" key="1">
    <source>
        <dbReference type="EMBL" id="VEH16729.1"/>
    </source>
</evidence>
<dbReference type="GeneID" id="85013481"/>
<sequence>MKETYRNVDYKSLFEMTGDPFVDAGGFALEEFASHFPDLDILELIVKATNIYVDWWDAKIDSFFLNSKITQHGFKSRQKKEETEKYFRSLLEEAGGKKGICRLTGKKCLVFPAGRDNMVLGGSRAFINFHHSFEEGLLFSKEVLIKYFFLPLACEQVQGKIALISSNTPEISRFFSQEVCKENLSAVAHNNSTSINKTKANNPSTALFRYADHVIILIRQNEMYRFGKTKCDYFV</sequence>
<proteinExistence type="predicted"/>
<dbReference type="AlphaFoldDB" id="A0A448L9S7"/>
<dbReference type="RefSeq" id="WP_018921262.1">
    <property type="nucleotide sequence ID" value="NZ_LR134384.1"/>
</dbReference>
<accession>A0A448L9S7</accession>
<evidence type="ECO:0000313" key="2">
    <source>
        <dbReference type="Proteomes" id="UP000274578"/>
    </source>
</evidence>
<dbReference type="Proteomes" id="UP000274578">
    <property type="component" value="Chromosome 1"/>
</dbReference>
<gene>
    <name evidence="1" type="ORF">NCTC13071_02774</name>
</gene>